<organism evidence="3 4">
    <name type="scientific">Mycolicibacterium iranicum</name>
    <name type="common">Mycobacterium iranicum</name>
    <dbReference type="NCBI Taxonomy" id="912594"/>
    <lineage>
        <taxon>Bacteria</taxon>
        <taxon>Bacillati</taxon>
        <taxon>Actinomycetota</taxon>
        <taxon>Actinomycetes</taxon>
        <taxon>Mycobacteriales</taxon>
        <taxon>Mycobacteriaceae</taxon>
        <taxon>Mycolicibacterium</taxon>
    </lineage>
</organism>
<dbReference type="InterPro" id="IPR029069">
    <property type="entry name" value="HotDog_dom_sf"/>
</dbReference>
<dbReference type="EMBL" id="LQPC01000037">
    <property type="protein sequence ID" value="ORV86205.1"/>
    <property type="molecule type" value="Genomic_DNA"/>
</dbReference>
<comment type="caution">
    <text evidence="3">The sequence shown here is derived from an EMBL/GenBank/DDBJ whole genome shotgun (WGS) entry which is preliminary data.</text>
</comment>
<gene>
    <name evidence="3" type="ORF">AWC12_19170</name>
</gene>
<dbReference type="Proteomes" id="UP000193622">
    <property type="component" value="Unassembled WGS sequence"/>
</dbReference>
<dbReference type="AlphaFoldDB" id="A0A1X1WHX6"/>
<dbReference type="RefSeq" id="WP_085176159.1">
    <property type="nucleotide sequence ID" value="NZ_LQPC01000037.1"/>
</dbReference>
<sequence>MTIDFNSIAIGDKLPEYVRTTGFAEWNRYAAVNDEFIPIHMDDDAGRAAGNEGGAFGMGNLRLAYLTNMLRAWIGDNGQICSLSVKYRSMNQKGDVLRAVGEVVGTEIVDGAALVHLKVDVVDQKGTSTTPGTATVMLA</sequence>
<protein>
    <submittedName>
        <fullName evidence="3">Dehydratase</fullName>
    </submittedName>
</protein>
<accession>A0A1X1WHX6</accession>
<comment type="similarity">
    <text evidence="1">Belongs to the enoyl-CoA hydratase/isomerase family.</text>
</comment>
<dbReference type="Gene3D" id="3.10.129.10">
    <property type="entry name" value="Hotdog Thioesterase"/>
    <property type="match status" value="1"/>
</dbReference>
<evidence type="ECO:0000256" key="1">
    <source>
        <dbReference type="ARBA" id="ARBA00005254"/>
    </source>
</evidence>
<reference evidence="3 4" key="1">
    <citation type="submission" date="2016-01" db="EMBL/GenBank/DDBJ databases">
        <title>The new phylogeny of the genus Mycobacterium.</title>
        <authorList>
            <person name="Tarcisio F."/>
            <person name="Conor M."/>
            <person name="Antonella G."/>
            <person name="Elisabetta G."/>
            <person name="Giulia F.S."/>
            <person name="Sara T."/>
            <person name="Anna F."/>
            <person name="Clotilde B."/>
            <person name="Roberto B."/>
            <person name="Veronica D.S."/>
            <person name="Fabio R."/>
            <person name="Monica P."/>
            <person name="Olivier J."/>
            <person name="Enrico T."/>
            <person name="Nicola S."/>
        </authorList>
    </citation>
    <scope>NUCLEOTIDE SEQUENCE [LARGE SCALE GENOMIC DNA]</scope>
    <source>
        <strain evidence="3 4">DSM 45541</strain>
    </source>
</reference>
<dbReference type="InterPro" id="IPR002539">
    <property type="entry name" value="MaoC-like_dom"/>
</dbReference>
<evidence type="ECO:0000313" key="4">
    <source>
        <dbReference type="Proteomes" id="UP000193622"/>
    </source>
</evidence>
<evidence type="ECO:0000259" key="2">
    <source>
        <dbReference type="Pfam" id="PF01575"/>
    </source>
</evidence>
<proteinExistence type="inferred from homology"/>
<dbReference type="Pfam" id="PF01575">
    <property type="entry name" value="MaoC_dehydratas"/>
    <property type="match status" value="1"/>
</dbReference>
<feature type="domain" description="MaoC-like" evidence="2">
    <location>
        <begin position="17"/>
        <end position="120"/>
    </location>
</feature>
<name>A0A1X1WHX6_MYCIR</name>
<evidence type="ECO:0000313" key="3">
    <source>
        <dbReference type="EMBL" id="ORV86205.1"/>
    </source>
</evidence>
<dbReference type="SUPFAM" id="SSF54637">
    <property type="entry name" value="Thioesterase/thiol ester dehydrase-isomerase"/>
    <property type="match status" value="1"/>
</dbReference>